<dbReference type="AlphaFoldDB" id="A0A2A4B6W4"/>
<dbReference type="EMBL" id="NWMW01000001">
    <property type="protein sequence ID" value="PCD03529.1"/>
    <property type="molecule type" value="Genomic_DNA"/>
</dbReference>
<dbReference type="OrthoDB" id="5290748at2"/>
<evidence type="ECO:0000313" key="2">
    <source>
        <dbReference type="Proteomes" id="UP000218366"/>
    </source>
</evidence>
<evidence type="ECO:0000313" key="1">
    <source>
        <dbReference type="EMBL" id="PCD03529.1"/>
    </source>
</evidence>
<keyword evidence="2" id="KW-1185">Reference proteome</keyword>
<gene>
    <name evidence="1" type="ORF">COC42_03925</name>
</gene>
<reference evidence="1 2" key="1">
    <citation type="submission" date="2017-09" db="EMBL/GenBank/DDBJ databases">
        <title>Sphingomonas spermidinifaciens 9NM-10, whole genome shotgun sequence.</title>
        <authorList>
            <person name="Feng G."/>
            <person name="Zhu H."/>
        </authorList>
    </citation>
    <scope>NUCLEOTIDE SEQUENCE [LARGE SCALE GENOMIC DNA]</scope>
    <source>
        <strain evidence="1 2">9NM-10</strain>
    </source>
</reference>
<comment type="caution">
    <text evidence="1">The sequence shown here is derived from an EMBL/GenBank/DDBJ whole genome shotgun (WGS) entry which is preliminary data.</text>
</comment>
<protein>
    <submittedName>
        <fullName evidence="1">Uracil-DNA glycosylase</fullName>
    </submittedName>
</protein>
<dbReference type="Proteomes" id="UP000218366">
    <property type="component" value="Unassembled WGS sequence"/>
</dbReference>
<dbReference type="Gene3D" id="3.40.470.10">
    <property type="entry name" value="Uracil-DNA glycosylase-like domain"/>
    <property type="match status" value="1"/>
</dbReference>
<organism evidence="1 2">
    <name type="scientific">Sphingomonas spermidinifaciens</name>
    <dbReference type="NCBI Taxonomy" id="1141889"/>
    <lineage>
        <taxon>Bacteria</taxon>
        <taxon>Pseudomonadati</taxon>
        <taxon>Pseudomonadota</taxon>
        <taxon>Alphaproteobacteria</taxon>
        <taxon>Sphingomonadales</taxon>
        <taxon>Sphingomonadaceae</taxon>
        <taxon>Sphingomonas</taxon>
    </lineage>
</organism>
<proteinExistence type="predicted"/>
<name>A0A2A4B6W4_9SPHN</name>
<dbReference type="InterPro" id="IPR036895">
    <property type="entry name" value="Uracil-DNA_glycosylase-like_sf"/>
</dbReference>
<dbReference type="SUPFAM" id="SSF52141">
    <property type="entry name" value="Uracil-DNA glycosylase-like"/>
    <property type="match status" value="1"/>
</dbReference>
<accession>A0A2A4B6W4</accession>
<sequence length="236" mass="24994">MAMGADQYHRWDELAASALEWWADAGVDVLTDDAPRDWLARPNRAAVASAAATPAPGAAGPDDYASFWDWRLGPDAPERNWGNPILPPEGPRDADLLILLDQPGDESLIDGVEGAMFDRILASIGRSRGDALVAALAMARPPADTISPEALPPLAAAAGRLLALAPAKTVLIVGHTTSRALLAADGAPVPRALHGINQAGRELQALAIAHPRFMMKHPRVKREAWRCLQSLLGGQA</sequence>